<dbReference type="Proteomes" id="UP001064971">
    <property type="component" value="Plasmid pDAETH-2"/>
</dbReference>
<dbReference type="EMBL" id="AP026562">
    <property type="protein sequence ID" value="BDP44470.1"/>
    <property type="molecule type" value="Genomic_DNA"/>
</dbReference>
<accession>A0ABN6RME3</accession>
<dbReference type="InterPro" id="IPR006059">
    <property type="entry name" value="SBP"/>
</dbReference>
<keyword evidence="1" id="KW-0732">Signal</keyword>
<geneLocation type="plasmid" evidence="2 3">
    <name>pDAETH-2</name>
</geneLocation>
<keyword evidence="3" id="KW-1185">Reference proteome</keyword>
<dbReference type="SUPFAM" id="SSF53850">
    <property type="entry name" value="Periplasmic binding protein-like II"/>
    <property type="match status" value="1"/>
</dbReference>
<gene>
    <name evidence="2" type="ORF">DAETH_44390</name>
</gene>
<feature type="signal peptide" evidence="1">
    <location>
        <begin position="1"/>
        <end position="21"/>
    </location>
</feature>
<reference evidence="2" key="1">
    <citation type="submission" date="2022-07" db="EMBL/GenBank/DDBJ databases">
        <title>Complete Genome Sequence of the Radioresistant Bacterium Deinococcus aetherius ST0316, Isolated from the Air Dust collected in Lower Stratosphere above Japan.</title>
        <authorList>
            <person name="Satoh K."/>
            <person name="Hagiwara K."/>
            <person name="Katsumata K."/>
            <person name="Kubo A."/>
            <person name="Yokobori S."/>
            <person name="Yamagishi A."/>
            <person name="Oono Y."/>
            <person name="Narumi I."/>
        </authorList>
    </citation>
    <scope>NUCLEOTIDE SEQUENCE</scope>
    <source>
        <strain evidence="2">ST0316</strain>
        <plasmid evidence="2">pDAETH-2</plasmid>
    </source>
</reference>
<dbReference type="PANTHER" id="PTHR42779:SF1">
    <property type="entry name" value="PROTEIN YNJB"/>
    <property type="match status" value="1"/>
</dbReference>
<dbReference type="Gene3D" id="3.40.190.10">
    <property type="entry name" value="Periplasmic binding protein-like II"/>
    <property type="match status" value="2"/>
</dbReference>
<dbReference type="Pfam" id="PF13416">
    <property type="entry name" value="SBP_bac_8"/>
    <property type="match status" value="1"/>
</dbReference>
<evidence type="ECO:0000313" key="3">
    <source>
        <dbReference type="Proteomes" id="UP001064971"/>
    </source>
</evidence>
<keyword evidence="2" id="KW-0614">Plasmid</keyword>
<evidence type="ECO:0000313" key="2">
    <source>
        <dbReference type="EMBL" id="BDP44470.1"/>
    </source>
</evidence>
<proteinExistence type="predicted"/>
<dbReference type="PANTHER" id="PTHR42779">
    <property type="entry name" value="PROTEIN YNJB"/>
    <property type="match status" value="1"/>
</dbReference>
<evidence type="ECO:0000256" key="1">
    <source>
        <dbReference type="SAM" id="SignalP"/>
    </source>
</evidence>
<feature type="chain" id="PRO_5046137881" evidence="1">
    <location>
        <begin position="22"/>
        <end position="375"/>
    </location>
</feature>
<dbReference type="RefSeq" id="WP_264778300.1">
    <property type="nucleotide sequence ID" value="NZ_AP026562.1"/>
</dbReference>
<sequence length="375" mass="40424">MKKFMVGMAVAAALALGAHVAAQRSPVTLNVYSEGDVNVQDLWQKSLIPMYQKANPNVRLNLVFSSHGAGNQSTLDRMAAAQKAGKVSGVDLLEGPVDDAGAAGLMDKLDAKKVPNLTRTDPKVVQRVQGYGVPYRGSSVVLAYDSTKVKNPPRTLPALLDWINKNPGQFTYNTPDTGGSGNAFVTRLLRTGISAKDSDLFETDYDPAMEKQWDKGFATLKALAPKLYGGGQYSKNNVETLQLLGKGAITMGPVWSDMGLSYLKQGLLPDTIKLTQIDPPLYGGASYVGVAKDSPNKAAAYAFLNWLLTPGVQAVVVDRMNGYPGVKLQYMGKDVQAKFGDIAGDFSFGFSSKFGADMNRLWYERVAGTPQPQQR</sequence>
<name>A0ABN6RME3_9DEIO</name>
<protein>
    <submittedName>
        <fullName evidence="2">ABC transporter substrate-binding protein</fullName>
    </submittedName>
</protein>
<organism evidence="2 3">
    <name type="scientific">Deinococcus aetherius</name>
    <dbReference type="NCBI Taxonomy" id="200252"/>
    <lineage>
        <taxon>Bacteria</taxon>
        <taxon>Thermotogati</taxon>
        <taxon>Deinococcota</taxon>
        <taxon>Deinococci</taxon>
        <taxon>Deinococcales</taxon>
        <taxon>Deinococcaceae</taxon>
        <taxon>Deinococcus</taxon>
    </lineage>
</organism>